<comment type="function">
    <text evidence="9">Dioxygenase that repairs alkylated DNA and RNA containing 3-methylcytosine or 1-methyladenine by oxidative demethylation. Has highest activity towards 3-methylcytosine. Has lower activity towards alkylated DNA containing ethenoadenine, and no detectable activity towards 1-methylguanine or 3-methylthymine. Accepts double-stranded and single-stranded substrates. Requires molecular oxygen, alpha-ketoglutarate and iron. Provides extensive resistance to alkylating agents such as MMS and DMS (SN2 agents), but not to MMNG and MNU (SN1 agents).</text>
</comment>
<accession>W6M3H2</accession>
<comment type="catalytic activity">
    <reaction evidence="8">
        <text>a methylated nucleobase within DNA + 2-oxoglutarate + O2 = a nucleobase within DNA + formaldehyde + succinate + CO2</text>
        <dbReference type="Rhea" id="RHEA:30299"/>
        <dbReference type="Rhea" id="RHEA-COMP:12192"/>
        <dbReference type="Rhea" id="RHEA-COMP:12193"/>
        <dbReference type="ChEBI" id="CHEBI:15379"/>
        <dbReference type="ChEBI" id="CHEBI:16526"/>
        <dbReference type="ChEBI" id="CHEBI:16810"/>
        <dbReference type="ChEBI" id="CHEBI:16842"/>
        <dbReference type="ChEBI" id="CHEBI:30031"/>
        <dbReference type="ChEBI" id="CHEBI:32875"/>
        <dbReference type="ChEBI" id="CHEBI:64428"/>
        <dbReference type="EC" id="1.14.11.33"/>
    </reaction>
</comment>
<dbReference type="EMBL" id="CBTJ020000033">
    <property type="protein sequence ID" value="CDI02246.1"/>
    <property type="molecule type" value="Genomic_DNA"/>
</dbReference>
<dbReference type="GO" id="GO:0035513">
    <property type="term" value="P:oxidative RNA demethylation"/>
    <property type="evidence" value="ECO:0007669"/>
    <property type="project" value="TreeGrafter"/>
</dbReference>
<evidence type="ECO:0000256" key="14">
    <source>
        <dbReference type="PIRSR" id="PIRSR604574-1"/>
    </source>
</evidence>
<feature type="binding site" evidence="14">
    <location>
        <position position="165"/>
    </location>
    <ligand>
        <name>substrate</name>
    </ligand>
</feature>
<evidence type="ECO:0000256" key="6">
    <source>
        <dbReference type="ARBA" id="ARBA00023004"/>
    </source>
</evidence>
<evidence type="ECO:0000313" key="18">
    <source>
        <dbReference type="Proteomes" id="UP000035760"/>
    </source>
</evidence>
<comment type="cofactor">
    <cofactor evidence="15">
        <name>Fe(2+)</name>
        <dbReference type="ChEBI" id="CHEBI:29033"/>
    </cofactor>
    <text evidence="15">Binds 1 Fe(2+) ion per subunit.</text>
</comment>
<dbReference type="PANTHER" id="PTHR16557">
    <property type="entry name" value="ALKYLATED DNA REPAIR PROTEIN ALKB-RELATED"/>
    <property type="match status" value="1"/>
</dbReference>
<dbReference type="GO" id="GO:0006281">
    <property type="term" value="P:DNA repair"/>
    <property type="evidence" value="ECO:0007669"/>
    <property type="project" value="UniProtKB-KW"/>
</dbReference>
<dbReference type="GO" id="GO:0035515">
    <property type="term" value="F:oxidative RNA demethylase activity"/>
    <property type="evidence" value="ECO:0007669"/>
    <property type="project" value="TreeGrafter"/>
</dbReference>
<dbReference type="NCBIfam" id="NF011930">
    <property type="entry name" value="PRK15401.1"/>
    <property type="match status" value="1"/>
</dbReference>
<keyword evidence="5" id="KW-0560">Oxidoreductase</keyword>
<evidence type="ECO:0000256" key="3">
    <source>
        <dbReference type="ARBA" id="ARBA00022763"/>
    </source>
</evidence>
<keyword evidence="3" id="KW-0227">DNA damage</keyword>
<evidence type="ECO:0000256" key="2">
    <source>
        <dbReference type="ARBA" id="ARBA00022723"/>
    </source>
</evidence>
<gene>
    <name evidence="17" type="primary">alkB</name>
    <name evidence="17" type="ORF">BN873_270042</name>
</gene>
<reference evidence="17" key="2">
    <citation type="submission" date="2014-03" db="EMBL/GenBank/DDBJ databases">
        <title>Candidatus Competibacter-lineage genomes retrieved from metagenomes reveal functional metabolic diversity.</title>
        <authorList>
            <person name="McIlroy S.J."/>
            <person name="Albertsen M."/>
            <person name="Andresen E.K."/>
            <person name="Saunders A.M."/>
            <person name="Kristiansen R."/>
            <person name="Stokholm-Bjerregaard M."/>
            <person name="Nielsen K.L."/>
            <person name="Nielsen P.H."/>
        </authorList>
    </citation>
    <scope>NUCLEOTIDE SEQUENCE</scope>
    <source>
        <strain evidence="17">Run_A_D11</strain>
    </source>
</reference>
<protein>
    <recommendedName>
        <fullName evidence="11">Alpha-ketoglutarate-dependent dioxygenase AlkB</fullName>
        <ecNumber evidence="10">1.14.11.33</ecNumber>
    </recommendedName>
    <alternativeName>
        <fullName evidence="12">Alkylated DNA repair protein AlkB</fullName>
    </alternativeName>
    <alternativeName>
        <fullName evidence="13">DNA oxidative demethylase AlkB</fullName>
    </alternativeName>
</protein>
<dbReference type="RefSeq" id="WP_048672209.1">
    <property type="nucleotide sequence ID" value="NZ_CBTJ020000033.1"/>
</dbReference>
<name>W6M3H2_9GAMM</name>
<dbReference type="InterPro" id="IPR027450">
    <property type="entry name" value="AlkB-like"/>
</dbReference>
<dbReference type="EC" id="1.14.11.33" evidence="10"/>
<keyword evidence="7" id="KW-0234">DNA repair</keyword>
<feature type="binding site" evidence="14">
    <location>
        <begin position="80"/>
        <end position="82"/>
    </location>
    <ligand>
        <name>substrate</name>
    </ligand>
</feature>
<comment type="similarity">
    <text evidence="1">Belongs to the alkB family.</text>
</comment>
<feature type="binding site" evidence="14">
    <location>
        <begin position="208"/>
        <end position="214"/>
    </location>
    <ligand>
        <name>2-oxoglutarate</name>
        <dbReference type="ChEBI" id="CHEBI:16810"/>
    </ligand>
</feature>
<feature type="binding site" evidence="14">
    <location>
        <begin position="124"/>
        <end position="126"/>
    </location>
    <ligand>
        <name>2-oxoglutarate</name>
        <dbReference type="ChEBI" id="CHEBI:16810"/>
    </ligand>
</feature>
<dbReference type="Pfam" id="PF13532">
    <property type="entry name" value="2OG-FeII_Oxy_2"/>
    <property type="match status" value="1"/>
</dbReference>
<feature type="binding site" evidence="14">
    <location>
        <position position="73"/>
    </location>
    <ligand>
        <name>substrate</name>
    </ligand>
</feature>
<evidence type="ECO:0000256" key="9">
    <source>
        <dbReference type="ARBA" id="ARBA00055649"/>
    </source>
</evidence>
<dbReference type="GO" id="GO:0008168">
    <property type="term" value="F:methyltransferase activity"/>
    <property type="evidence" value="ECO:0007669"/>
    <property type="project" value="UniProtKB-KW"/>
</dbReference>
<dbReference type="OrthoDB" id="9796932at2"/>
<evidence type="ECO:0000256" key="10">
    <source>
        <dbReference type="ARBA" id="ARBA00066725"/>
    </source>
</evidence>
<feature type="binding site" evidence="15">
    <location>
        <position position="135"/>
    </location>
    <ligand>
        <name>Fe cation</name>
        <dbReference type="ChEBI" id="CHEBI:24875"/>
        <note>catalytic</note>
    </ligand>
</feature>
<evidence type="ECO:0000256" key="15">
    <source>
        <dbReference type="PIRSR" id="PIRSR604574-2"/>
    </source>
</evidence>
<evidence type="ECO:0000256" key="8">
    <source>
        <dbReference type="ARBA" id="ARBA00050106"/>
    </source>
</evidence>
<keyword evidence="4" id="KW-0223">Dioxygenase</keyword>
<feature type="binding site" evidence="15">
    <location>
        <position position="191"/>
    </location>
    <ligand>
        <name>Fe cation</name>
        <dbReference type="ChEBI" id="CHEBI:24875"/>
        <note>catalytic</note>
    </ligand>
</feature>
<dbReference type="InterPro" id="IPR004574">
    <property type="entry name" value="Alkb"/>
</dbReference>
<keyword evidence="6 15" id="KW-0408">Iron</keyword>
<evidence type="ECO:0000256" key="12">
    <source>
        <dbReference type="ARBA" id="ARBA00080712"/>
    </source>
</evidence>
<organism evidence="17 18">
    <name type="scientific">Candidatus Competibacter denitrificans Run_A_D11</name>
    <dbReference type="NCBI Taxonomy" id="1400863"/>
    <lineage>
        <taxon>Bacteria</taxon>
        <taxon>Pseudomonadati</taxon>
        <taxon>Pseudomonadota</taxon>
        <taxon>Gammaproteobacteria</taxon>
        <taxon>Candidatus Competibacteraceae</taxon>
        <taxon>Candidatus Competibacter</taxon>
    </lineage>
</organism>
<sequence>MTLPLFEDAESGQPWREALCPGAVVLHNFATAAGATLLTTLHDIARQAPFRHMITPGGFRMSVAMTNCGSCGWLSDRTGYRYAATDPESGKPWPPLPEAYLKLARAAAASAGFPDFEPDACLINRYAPGARLSLHQDKDERDFTQPIVSVSLGLPAVFLFGGLRRNDKAARVLLTHGAVVVWGGPARLRYHGILSLKAGYHPLVGEQRINLTFRKAI</sequence>
<keyword evidence="18" id="KW-1185">Reference proteome</keyword>
<dbReference type="GO" id="GO:0032259">
    <property type="term" value="P:methylation"/>
    <property type="evidence" value="ECO:0007669"/>
    <property type="project" value="UniProtKB-KW"/>
</dbReference>
<evidence type="ECO:0000256" key="5">
    <source>
        <dbReference type="ARBA" id="ARBA00023002"/>
    </source>
</evidence>
<proteinExistence type="inferred from homology"/>
<evidence type="ECO:0000256" key="7">
    <source>
        <dbReference type="ARBA" id="ARBA00023204"/>
    </source>
</evidence>
<dbReference type="GO" id="GO:0035516">
    <property type="term" value="F:broad specificity oxidative DNA demethylase activity"/>
    <property type="evidence" value="ECO:0007669"/>
    <property type="project" value="UniProtKB-EC"/>
</dbReference>
<keyword evidence="2 15" id="KW-0479">Metal-binding</keyword>
<feature type="domain" description="Fe2OG dioxygenase" evidence="16">
    <location>
        <begin position="117"/>
        <end position="217"/>
    </location>
</feature>
<dbReference type="PROSITE" id="PS51471">
    <property type="entry name" value="FE2OG_OXY"/>
    <property type="match status" value="1"/>
</dbReference>
<dbReference type="Gene3D" id="2.60.120.590">
    <property type="entry name" value="Alpha-ketoglutarate-dependent dioxygenase AlkB-like"/>
    <property type="match status" value="1"/>
</dbReference>
<evidence type="ECO:0000259" key="16">
    <source>
        <dbReference type="PROSITE" id="PS51471"/>
    </source>
</evidence>
<dbReference type="AlphaFoldDB" id="W6M3H2"/>
<dbReference type="SUPFAM" id="SSF51197">
    <property type="entry name" value="Clavaminate synthase-like"/>
    <property type="match status" value="1"/>
</dbReference>
<evidence type="ECO:0000256" key="13">
    <source>
        <dbReference type="ARBA" id="ARBA00082512"/>
    </source>
</evidence>
<evidence type="ECO:0000313" key="17">
    <source>
        <dbReference type="EMBL" id="CDI02246.1"/>
    </source>
</evidence>
<evidence type="ECO:0000256" key="1">
    <source>
        <dbReference type="ARBA" id="ARBA00007879"/>
    </source>
</evidence>
<comment type="caution">
    <text evidence="17">The sequence shown here is derived from an EMBL/GenBank/DDBJ whole genome shotgun (WGS) entry which is preliminary data.</text>
</comment>
<evidence type="ECO:0000256" key="4">
    <source>
        <dbReference type="ARBA" id="ARBA00022964"/>
    </source>
</evidence>
<dbReference type="GO" id="GO:0005737">
    <property type="term" value="C:cytoplasm"/>
    <property type="evidence" value="ECO:0007669"/>
    <property type="project" value="TreeGrafter"/>
</dbReference>
<dbReference type="PANTHER" id="PTHR16557:SF2">
    <property type="entry name" value="NUCLEIC ACID DIOXYGENASE ALKBH1"/>
    <property type="match status" value="1"/>
</dbReference>
<dbReference type="FunFam" id="2.60.120.590:FF:000005">
    <property type="entry name" value="Alpha-ketoglutarate-dependent dioxygenase AlkB"/>
    <property type="match status" value="1"/>
</dbReference>
<dbReference type="Proteomes" id="UP000035760">
    <property type="component" value="Unassembled WGS sequence"/>
</dbReference>
<dbReference type="GO" id="GO:0008198">
    <property type="term" value="F:ferrous iron binding"/>
    <property type="evidence" value="ECO:0007669"/>
    <property type="project" value="TreeGrafter"/>
</dbReference>
<reference evidence="17" key="1">
    <citation type="submission" date="2013-07" db="EMBL/GenBank/DDBJ databases">
        <authorList>
            <person name="McIlroy S."/>
        </authorList>
    </citation>
    <scope>NUCLEOTIDE SEQUENCE [LARGE SCALE GENOMIC DNA]</scope>
    <source>
        <strain evidence="17">Run_A_D11</strain>
    </source>
</reference>
<dbReference type="InterPro" id="IPR005123">
    <property type="entry name" value="Oxoglu/Fe-dep_dioxygenase_dom"/>
</dbReference>
<feature type="binding site" evidence="15">
    <location>
        <position position="137"/>
    </location>
    <ligand>
        <name>Fe cation</name>
        <dbReference type="ChEBI" id="CHEBI:24875"/>
        <note>catalytic</note>
    </ligand>
</feature>
<evidence type="ECO:0000256" key="11">
    <source>
        <dbReference type="ARBA" id="ARBA00072243"/>
    </source>
</evidence>
<dbReference type="STRING" id="1400863.BN873_270042"/>
<feature type="binding site" evidence="14">
    <location>
        <position position="139"/>
    </location>
    <ligand>
        <name>substrate</name>
    </ligand>
</feature>
<dbReference type="InterPro" id="IPR037151">
    <property type="entry name" value="AlkB-like_sf"/>
</dbReference>